<dbReference type="GO" id="GO:0008422">
    <property type="term" value="F:beta-glucosidase activity"/>
    <property type="evidence" value="ECO:0007669"/>
    <property type="project" value="UniProtKB-EC"/>
</dbReference>
<dbReference type="InterPro" id="IPR000719">
    <property type="entry name" value="Prot_kinase_dom"/>
</dbReference>
<comment type="pathway">
    <text evidence="3">Glycan metabolism; cellulose degradation.</text>
</comment>
<dbReference type="Gene3D" id="2.60.40.10">
    <property type="entry name" value="Immunoglobulins"/>
    <property type="match status" value="1"/>
</dbReference>
<evidence type="ECO:0000313" key="26">
    <source>
        <dbReference type="Proteomes" id="UP000007963"/>
    </source>
</evidence>
<dbReference type="GO" id="GO:0005886">
    <property type="term" value="C:plasma membrane"/>
    <property type="evidence" value="ECO:0007669"/>
    <property type="project" value="UniProtKB-SubCell"/>
</dbReference>
<name>Q0CGS1_ASPTN</name>
<dbReference type="FunFam" id="3.40.50.1700:FF:000003">
    <property type="entry name" value="Probable beta-glucosidase"/>
    <property type="match status" value="1"/>
</dbReference>
<dbReference type="Pfam" id="PF00069">
    <property type="entry name" value="Pkinase"/>
    <property type="match status" value="2"/>
</dbReference>
<keyword evidence="14" id="KW-0119">Carbohydrate metabolism</keyword>
<gene>
    <name evidence="25" type="ORF">ATEG_07121</name>
</gene>
<evidence type="ECO:0000256" key="14">
    <source>
        <dbReference type="ARBA" id="ARBA00023277"/>
    </source>
</evidence>
<evidence type="ECO:0000256" key="6">
    <source>
        <dbReference type="ARBA" id="ARBA00022475"/>
    </source>
</evidence>
<keyword evidence="12 23" id="KW-0472">Membrane</keyword>
<keyword evidence="9" id="KW-0735">Signal-anchor</keyword>
<dbReference type="Proteomes" id="UP000007963">
    <property type="component" value="Unassembled WGS sequence"/>
</dbReference>
<evidence type="ECO:0000313" key="25">
    <source>
        <dbReference type="EMBL" id="EAU32505.1"/>
    </source>
</evidence>
<comment type="similarity">
    <text evidence="4">Belongs to the glycosyl hydrolase 3 family.</text>
</comment>
<dbReference type="InterPro" id="IPR050288">
    <property type="entry name" value="Cellulose_deg_GH3"/>
</dbReference>
<dbReference type="GO" id="GO:0004672">
    <property type="term" value="F:protein kinase activity"/>
    <property type="evidence" value="ECO:0007669"/>
    <property type="project" value="InterPro"/>
</dbReference>
<comment type="function">
    <text evidence="17">Beta-glucosidases are one of a number of cellulolytic enzymes involved in the degradation of cellulosic biomass. Catalyzes the last step releasing glucose from the inhibitory cellobiose.</text>
</comment>
<dbReference type="PANTHER" id="PTHR42715">
    <property type="entry name" value="BETA-GLUCOSIDASE"/>
    <property type="match status" value="1"/>
</dbReference>
<feature type="domain" description="Protein kinase" evidence="24">
    <location>
        <begin position="1061"/>
        <end position="1459"/>
    </location>
</feature>
<keyword evidence="11" id="KW-0136">Cellulose degradation</keyword>
<feature type="region of interest" description="Disordered" evidence="22">
    <location>
        <begin position="1"/>
        <end position="60"/>
    </location>
</feature>
<keyword evidence="10 23" id="KW-1133">Transmembrane helix</keyword>
<dbReference type="InterPro" id="IPR001764">
    <property type="entry name" value="Glyco_hydro_3_N"/>
</dbReference>
<keyword evidence="16" id="KW-0624">Polysaccharide degradation</keyword>
<evidence type="ECO:0000256" key="8">
    <source>
        <dbReference type="ARBA" id="ARBA00022801"/>
    </source>
</evidence>
<sequence>MPPPPSRDSQRYAPLHDSIPEEDHAHDSDDSLPLSNLSDDDPDNRSKKVKLRRLDRSDPEHHAASAYVPVIRKSGDVEAYLDSITEAEQELLAASRQYDIDDDDSDDYGDGAKKRAQMQRHRAEQMRKRNRHQGWRAVYYSKFWWRTLVVVIVGLGLLVWAFLSFAASRGDVDEQPDIPMLAPDSWFPSPRGGALEDWAEDYRKAQELVANMTLTEKVNITTGTGWQMGLPSSRRLGQSNVQCIGPATNVNFPSLCLQDGPMGIRYADHISAFPPGLTTGATWNRDLIYERGVAMGLEARRKGVNVLLGPSMGPIGMMPAGGRNWEGFGSDPVLQGVAAAETIRGIQSNGVMATAKHYVMNEQEHFRQPFEWGIPSAMSANIGDRALHEVFVWPFAESIRADVASVMCAYQKVNNSHSCENSKLLNGILKDELGFQGFVQSDWLAQRSGINSALGGLDMSMPGDGLHWADGKPLWGSQLTRAVLNTSVPIERLNDMVTRIVAAWYHFGQDAWERPPPVGDGGPNFSSWTDGQLDWEHHAAPGGNYAVVNKYIDAGAGHGDIARRVAAEGIVLVKNADNTLPLSRSPATDGVYRVGIYGDDAGPAMGPNACTDRGCNQGTLASGWGSGTVEFPYLVSPVDALRDAWSGQVETTPYLRNSVMPVDVADKDLCLVFVNADSGEGFISAGGIHGDRPNLFVQKGGDTLINTVANNCGNGQGRTVVVVHAVGPVVVESWIDLPGVHAVLFAHLPGQESGNALVDVLFGDVDASGRLPYTVGKSLADYGPSAQVLYEPNAPVPQVDFEDGLYIDYRYFDRYNITPRFEFGFGLSYTSFSISDLRVDSLRWKSRLPAARLADPVAPPEYDLLAPVGQDVTFPRHLRPIRKYIYPYLHTLDGTTPAPYNFYPEGYDQTRRPSPAGGGTGGNPSLYDEMARITVDVANTGARTGQTVVQLYVSFPEGVTEDGNWVEVHSQVDGHSTPEVKIVREQEAIEFPERVLRNFTKVALQPGEHQKVEMTLRRKDLSYWSVREQNWVMPQGEFEIRVGQSRPFVCQLCFARNRCLYLLRGHLYHQAHSLTKRSRDYTIPKTSTQQNREKSSAIATKRWSRHIDEPEHVVTLKIANNNASLASHERDIEEQIATADPSHRGRSIIRTLVDSFEVKGPEGSHLCLVYPPMREPLSMYQRRFAGRKMPLPLVKTYIRFFLTGLDYLHNECRIVHTDLKLENIMVSFEDPAVLSDFLDAQLGNPMAFKIDATGRPVYQCSSDFGPLKNFISIPQLVDFGLATTLPEDDDWGVWPIQPDHYRAPEVILGNGWQMQADIWNLGVLLWDMIEGKELFQHIHDAQGRYDPKRHIAEMIALLGPPPPEILQRYQSMREYQWPEPVRREDGSVCETAEEFFGGPFFDSDGRFLYEDLIPDRNLADAVSLEGEEKEAFLDLVRGMLHWHLNWRKTAGELAGHPFLQLKGATA</sequence>
<dbReference type="InterPro" id="IPR013783">
    <property type="entry name" value="Ig-like_fold"/>
</dbReference>
<dbReference type="InterPro" id="IPR026891">
    <property type="entry name" value="Fn3-like"/>
</dbReference>
<dbReference type="FunFam" id="3.20.20.300:FF:000002">
    <property type="entry name" value="Probable beta-glucosidase"/>
    <property type="match status" value="1"/>
</dbReference>
<evidence type="ECO:0000256" key="4">
    <source>
        <dbReference type="ARBA" id="ARBA00005336"/>
    </source>
</evidence>
<dbReference type="EC" id="3.2.1.21" evidence="5"/>
<evidence type="ECO:0000256" key="11">
    <source>
        <dbReference type="ARBA" id="ARBA00023001"/>
    </source>
</evidence>
<dbReference type="Pfam" id="PF14310">
    <property type="entry name" value="Fn3-like"/>
    <property type="match status" value="1"/>
</dbReference>
<dbReference type="STRING" id="341663.Q0CGS1"/>
<dbReference type="InterPro" id="IPR036881">
    <property type="entry name" value="Glyco_hydro_3_C_sf"/>
</dbReference>
<evidence type="ECO:0000256" key="3">
    <source>
        <dbReference type="ARBA" id="ARBA00004987"/>
    </source>
</evidence>
<evidence type="ECO:0000256" key="23">
    <source>
        <dbReference type="SAM" id="Phobius"/>
    </source>
</evidence>
<proteinExistence type="inferred from homology"/>
<dbReference type="Gene3D" id="3.20.20.300">
    <property type="entry name" value="Glycoside hydrolase, family 3, N-terminal domain"/>
    <property type="match status" value="1"/>
</dbReference>
<dbReference type="GO" id="GO:0030245">
    <property type="term" value="P:cellulose catabolic process"/>
    <property type="evidence" value="ECO:0007669"/>
    <property type="project" value="UniProtKB-KW"/>
</dbReference>
<keyword evidence="8" id="KW-0378">Hydrolase</keyword>
<dbReference type="OrthoDB" id="416222at2759"/>
<dbReference type="eggNOG" id="KOG1290">
    <property type="taxonomic scope" value="Eukaryota"/>
</dbReference>
<dbReference type="GeneID" id="4319381"/>
<dbReference type="InterPro" id="IPR017853">
    <property type="entry name" value="GH"/>
</dbReference>
<evidence type="ECO:0000256" key="7">
    <source>
        <dbReference type="ARBA" id="ARBA00022692"/>
    </source>
</evidence>
<evidence type="ECO:0000256" key="16">
    <source>
        <dbReference type="ARBA" id="ARBA00023326"/>
    </source>
</evidence>
<dbReference type="SUPFAM" id="SSF56112">
    <property type="entry name" value="Protein kinase-like (PK-like)"/>
    <property type="match status" value="1"/>
</dbReference>
<dbReference type="SUPFAM" id="SSF52279">
    <property type="entry name" value="Beta-D-glucan exohydrolase, C-terminal domain"/>
    <property type="match status" value="1"/>
</dbReference>
<dbReference type="EMBL" id="CH476603">
    <property type="protein sequence ID" value="EAU32505.1"/>
    <property type="molecule type" value="Genomic_DNA"/>
</dbReference>
<evidence type="ECO:0000256" key="21">
    <source>
        <dbReference type="ARBA" id="ARBA00041811"/>
    </source>
</evidence>
<dbReference type="PROSITE" id="PS50011">
    <property type="entry name" value="PROTEIN_KINASE_DOM"/>
    <property type="match status" value="1"/>
</dbReference>
<dbReference type="GO" id="GO:0005524">
    <property type="term" value="F:ATP binding"/>
    <property type="evidence" value="ECO:0007669"/>
    <property type="project" value="InterPro"/>
</dbReference>
<dbReference type="InterPro" id="IPR036962">
    <property type="entry name" value="Glyco_hydro_3_N_sf"/>
</dbReference>
<comment type="subcellular location">
    <subcellularLocation>
        <location evidence="2">Cell membrane</location>
        <topology evidence="2">Single-pass type II membrane protein</topology>
    </subcellularLocation>
</comment>
<dbReference type="RefSeq" id="XP_001209807.1">
    <property type="nucleotide sequence ID" value="XM_001209807.1"/>
</dbReference>
<reference evidence="26" key="1">
    <citation type="submission" date="2005-09" db="EMBL/GenBank/DDBJ databases">
        <title>Annotation of the Aspergillus terreus NIH2624 genome.</title>
        <authorList>
            <person name="Birren B.W."/>
            <person name="Lander E.S."/>
            <person name="Galagan J.E."/>
            <person name="Nusbaum C."/>
            <person name="Devon K."/>
            <person name="Henn M."/>
            <person name="Ma L.-J."/>
            <person name="Jaffe D.B."/>
            <person name="Butler J."/>
            <person name="Alvarez P."/>
            <person name="Gnerre S."/>
            <person name="Grabherr M."/>
            <person name="Kleber M."/>
            <person name="Mauceli E.W."/>
            <person name="Brockman W."/>
            <person name="Rounsley S."/>
            <person name="Young S.K."/>
            <person name="LaButti K."/>
            <person name="Pushparaj V."/>
            <person name="DeCaprio D."/>
            <person name="Crawford M."/>
            <person name="Koehrsen M."/>
            <person name="Engels R."/>
            <person name="Montgomery P."/>
            <person name="Pearson M."/>
            <person name="Howarth C."/>
            <person name="Larson L."/>
            <person name="Luoma S."/>
            <person name="White J."/>
            <person name="Alvarado L."/>
            <person name="Kodira C.D."/>
            <person name="Zeng Q."/>
            <person name="Oleary S."/>
            <person name="Yandava C."/>
            <person name="Denning D.W."/>
            <person name="Nierman W.C."/>
            <person name="Milne T."/>
            <person name="Madden K."/>
        </authorList>
    </citation>
    <scope>NUCLEOTIDE SEQUENCE [LARGE SCALE GENOMIC DNA]</scope>
    <source>
        <strain evidence="26">NIH 2624 / FGSC A1156</strain>
    </source>
</reference>
<keyword evidence="7 23" id="KW-0812">Transmembrane</keyword>
<dbReference type="SMART" id="SM01217">
    <property type="entry name" value="Fn3_like"/>
    <property type="match status" value="1"/>
</dbReference>
<dbReference type="Gene3D" id="3.40.50.1700">
    <property type="entry name" value="Glycoside hydrolase family 3 C-terminal domain"/>
    <property type="match status" value="1"/>
</dbReference>
<accession>Q0CGS1</accession>
<comment type="catalytic activity">
    <reaction evidence="1">
        <text>Hydrolysis of terminal, non-reducing beta-D-glucosyl residues with release of beta-D-glucose.</text>
        <dbReference type="EC" id="3.2.1.21"/>
    </reaction>
</comment>
<feature type="transmembrane region" description="Helical" evidence="23">
    <location>
        <begin position="143"/>
        <end position="163"/>
    </location>
</feature>
<dbReference type="VEuPathDB" id="FungiDB:ATEG_07121"/>
<keyword evidence="6" id="KW-1003">Cell membrane</keyword>
<organism evidence="25 26">
    <name type="scientific">Aspergillus terreus (strain NIH 2624 / FGSC A1156)</name>
    <dbReference type="NCBI Taxonomy" id="341663"/>
    <lineage>
        <taxon>Eukaryota</taxon>
        <taxon>Fungi</taxon>
        <taxon>Dikarya</taxon>
        <taxon>Ascomycota</taxon>
        <taxon>Pezizomycotina</taxon>
        <taxon>Eurotiomycetes</taxon>
        <taxon>Eurotiomycetidae</taxon>
        <taxon>Eurotiales</taxon>
        <taxon>Aspergillaceae</taxon>
        <taxon>Aspergillus</taxon>
        <taxon>Aspergillus subgen. Circumdati</taxon>
    </lineage>
</organism>
<evidence type="ECO:0000256" key="22">
    <source>
        <dbReference type="SAM" id="MobiDB-lite"/>
    </source>
</evidence>
<dbReference type="PRINTS" id="PR00133">
    <property type="entry name" value="GLHYDRLASE3"/>
</dbReference>
<dbReference type="Gene3D" id="3.30.200.20">
    <property type="entry name" value="Phosphorylase Kinase, domain 1"/>
    <property type="match status" value="1"/>
</dbReference>
<evidence type="ECO:0000256" key="1">
    <source>
        <dbReference type="ARBA" id="ARBA00000448"/>
    </source>
</evidence>
<dbReference type="Gene3D" id="1.10.510.10">
    <property type="entry name" value="Transferase(Phosphotransferase) domain 1"/>
    <property type="match status" value="1"/>
</dbReference>
<dbReference type="HOGENOM" id="CLU_004542_2_0_1"/>
<evidence type="ECO:0000256" key="13">
    <source>
        <dbReference type="ARBA" id="ARBA00023180"/>
    </source>
</evidence>
<keyword evidence="15" id="KW-0326">Glycosidase</keyword>
<dbReference type="PROSITE" id="PS00108">
    <property type="entry name" value="PROTEIN_KINASE_ST"/>
    <property type="match status" value="1"/>
</dbReference>
<evidence type="ECO:0000259" key="24">
    <source>
        <dbReference type="PROSITE" id="PS50011"/>
    </source>
</evidence>
<dbReference type="InterPro" id="IPR008271">
    <property type="entry name" value="Ser/Thr_kinase_AS"/>
</dbReference>
<evidence type="ECO:0000256" key="18">
    <source>
        <dbReference type="ARBA" id="ARBA00039576"/>
    </source>
</evidence>
<dbReference type="InterPro" id="IPR011009">
    <property type="entry name" value="Kinase-like_dom_sf"/>
</dbReference>
<evidence type="ECO:0000256" key="12">
    <source>
        <dbReference type="ARBA" id="ARBA00023136"/>
    </source>
</evidence>
<dbReference type="Pfam" id="PF00933">
    <property type="entry name" value="Glyco_hydro_3"/>
    <property type="match status" value="1"/>
</dbReference>
<evidence type="ECO:0000256" key="17">
    <source>
        <dbReference type="ARBA" id="ARBA00024983"/>
    </source>
</evidence>
<feature type="compositionally biased region" description="Basic and acidic residues" evidence="22">
    <location>
        <begin position="18"/>
        <end position="29"/>
    </location>
</feature>
<evidence type="ECO:0000256" key="20">
    <source>
        <dbReference type="ARBA" id="ARBA00041599"/>
    </source>
</evidence>
<evidence type="ECO:0000256" key="19">
    <source>
        <dbReference type="ARBA" id="ARBA00041269"/>
    </source>
</evidence>
<evidence type="ECO:0000256" key="15">
    <source>
        <dbReference type="ARBA" id="ARBA00023295"/>
    </source>
</evidence>
<dbReference type="SMART" id="SM00220">
    <property type="entry name" value="S_TKc"/>
    <property type="match status" value="1"/>
</dbReference>
<dbReference type="SUPFAM" id="SSF51445">
    <property type="entry name" value="(Trans)glycosidases"/>
    <property type="match status" value="1"/>
</dbReference>
<evidence type="ECO:0000256" key="2">
    <source>
        <dbReference type="ARBA" id="ARBA00004401"/>
    </source>
</evidence>
<protein>
    <recommendedName>
        <fullName evidence="18">Probable beta-glucosidase E</fullName>
        <ecNumber evidence="5">3.2.1.21</ecNumber>
    </recommendedName>
    <alternativeName>
        <fullName evidence="19">Beta-D-glucoside glucohydrolase E</fullName>
    </alternativeName>
    <alternativeName>
        <fullName evidence="20">Cellobiase E</fullName>
    </alternativeName>
    <alternativeName>
        <fullName evidence="21">Gentiobiase E</fullName>
    </alternativeName>
</protein>
<evidence type="ECO:0000256" key="5">
    <source>
        <dbReference type="ARBA" id="ARBA00012744"/>
    </source>
</evidence>
<dbReference type="InterPro" id="IPR002772">
    <property type="entry name" value="Glyco_hydro_3_C"/>
</dbReference>
<dbReference type="Pfam" id="PF01915">
    <property type="entry name" value="Glyco_hydro_3_C"/>
    <property type="match status" value="1"/>
</dbReference>
<keyword evidence="13" id="KW-0325">Glycoprotein</keyword>
<dbReference type="PANTHER" id="PTHR42715:SF20">
    <property type="entry name" value="BETA-GLUCOSIDASE E-RELATED"/>
    <property type="match status" value="1"/>
</dbReference>
<evidence type="ECO:0000256" key="10">
    <source>
        <dbReference type="ARBA" id="ARBA00022989"/>
    </source>
</evidence>
<dbReference type="OMA" id="HIDEPEH"/>
<evidence type="ECO:0000256" key="9">
    <source>
        <dbReference type="ARBA" id="ARBA00022968"/>
    </source>
</evidence>